<evidence type="ECO:0000256" key="1">
    <source>
        <dbReference type="SAM" id="MobiDB-lite"/>
    </source>
</evidence>
<gene>
    <name evidence="2" type="ORF">DTER00134_LOCUS7770</name>
</gene>
<evidence type="ECO:0000313" key="2">
    <source>
        <dbReference type="EMBL" id="CAE0492697.1"/>
    </source>
</evidence>
<sequence>MVGHCALCARRRRRSSNKSSRGNSREQIIEGFNPIKVSNTYIAAEDKFKYNVELNVSNPKLSKPMIHEKDGSTKLMTPNDARVRNFKGSRWRPVQQQQQQ</sequence>
<reference evidence="2" key="1">
    <citation type="submission" date="2021-01" db="EMBL/GenBank/DDBJ databases">
        <authorList>
            <person name="Corre E."/>
            <person name="Pelletier E."/>
            <person name="Niang G."/>
            <person name="Scheremetjew M."/>
            <person name="Finn R."/>
            <person name="Kale V."/>
            <person name="Holt S."/>
            <person name="Cochrane G."/>
            <person name="Meng A."/>
            <person name="Brown T."/>
            <person name="Cohen L."/>
        </authorList>
    </citation>
    <scope>NUCLEOTIDE SEQUENCE</scope>
    <source>
        <strain evidence="2">CCMP1320</strain>
    </source>
</reference>
<dbReference type="EMBL" id="HBIP01013519">
    <property type="protein sequence ID" value="CAE0492697.1"/>
    <property type="molecule type" value="Transcribed_RNA"/>
</dbReference>
<proteinExistence type="predicted"/>
<dbReference type="AlphaFoldDB" id="A0A7S3QTK4"/>
<organism evidence="2">
    <name type="scientific">Dunaliella tertiolecta</name>
    <name type="common">Green alga</name>
    <dbReference type="NCBI Taxonomy" id="3047"/>
    <lineage>
        <taxon>Eukaryota</taxon>
        <taxon>Viridiplantae</taxon>
        <taxon>Chlorophyta</taxon>
        <taxon>core chlorophytes</taxon>
        <taxon>Chlorophyceae</taxon>
        <taxon>CS clade</taxon>
        <taxon>Chlamydomonadales</taxon>
        <taxon>Dunaliellaceae</taxon>
        <taxon>Dunaliella</taxon>
    </lineage>
</organism>
<protein>
    <submittedName>
        <fullName evidence="2">Uncharacterized protein</fullName>
    </submittedName>
</protein>
<feature type="region of interest" description="Disordered" evidence="1">
    <location>
        <begin position="1"/>
        <end position="26"/>
    </location>
</feature>
<name>A0A7S3QTK4_DUNTE</name>
<accession>A0A7S3QTK4</accession>